<evidence type="ECO:0000313" key="3">
    <source>
        <dbReference type="Proteomes" id="UP000177707"/>
    </source>
</evidence>
<reference evidence="2 3" key="1">
    <citation type="journal article" date="2016" name="Nat. Commun.">
        <title>Thousands of microbial genomes shed light on interconnected biogeochemical processes in an aquifer system.</title>
        <authorList>
            <person name="Anantharaman K."/>
            <person name="Brown C.T."/>
            <person name="Hug L.A."/>
            <person name="Sharon I."/>
            <person name="Castelle C.J."/>
            <person name="Probst A.J."/>
            <person name="Thomas B.C."/>
            <person name="Singh A."/>
            <person name="Wilkins M.J."/>
            <person name="Karaoz U."/>
            <person name="Brodie E.L."/>
            <person name="Williams K.H."/>
            <person name="Hubbard S.S."/>
            <person name="Banfield J.F."/>
        </authorList>
    </citation>
    <scope>NUCLEOTIDE SEQUENCE [LARGE SCALE GENOMIC DNA]</scope>
</reference>
<dbReference type="EMBL" id="MHWB01000002">
    <property type="protein sequence ID" value="OHB02693.1"/>
    <property type="molecule type" value="Genomic_DNA"/>
</dbReference>
<sequence>MLKQLQVLDEFCIVIFEKCCQWIQIMVGINNFVIAKLLVLISVIAGLYHFGDNVYMKFGIAGVEIVARIYLVVLAESKTKVESGVGFPNPLRFISIFCYFRMYLLALLIIEIGTMGKDIFHSASMWLFYVIVACNPLPPGASKFGEWLRSFVPHRTIGASANS</sequence>
<comment type="caution">
    <text evidence="2">The sequence shown here is derived from an EMBL/GenBank/DDBJ whole genome shotgun (WGS) entry which is preliminary data.</text>
</comment>
<keyword evidence="1" id="KW-0472">Membrane</keyword>
<gene>
    <name evidence="2" type="ORF">A3A96_02475</name>
</gene>
<keyword evidence="1" id="KW-0812">Transmembrane</keyword>
<dbReference type="Proteomes" id="UP000177707">
    <property type="component" value="Unassembled WGS sequence"/>
</dbReference>
<feature type="transmembrane region" description="Helical" evidence="1">
    <location>
        <begin position="93"/>
        <end position="113"/>
    </location>
</feature>
<organism evidence="2 3">
    <name type="scientific">Candidatus Zambryskibacteria bacterium RIFCSPLOWO2_01_FULL_39_39</name>
    <dbReference type="NCBI Taxonomy" id="1802758"/>
    <lineage>
        <taxon>Bacteria</taxon>
        <taxon>Candidatus Zambryskiibacteriota</taxon>
    </lineage>
</organism>
<accession>A0A1G2TZT0</accession>
<name>A0A1G2TZT0_9BACT</name>
<evidence type="ECO:0000313" key="2">
    <source>
        <dbReference type="EMBL" id="OHB02693.1"/>
    </source>
</evidence>
<protein>
    <submittedName>
        <fullName evidence="2">Uncharacterized protein</fullName>
    </submittedName>
</protein>
<dbReference type="AlphaFoldDB" id="A0A1G2TZT0"/>
<keyword evidence="1" id="KW-1133">Transmembrane helix</keyword>
<proteinExistence type="predicted"/>
<evidence type="ECO:0000256" key="1">
    <source>
        <dbReference type="SAM" id="Phobius"/>
    </source>
</evidence>
<feature type="transmembrane region" description="Helical" evidence="1">
    <location>
        <begin position="119"/>
        <end position="137"/>
    </location>
</feature>
<dbReference type="STRING" id="1802758.A3A96_02475"/>
<feature type="transmembrane region" description="Helical" evidence="1">
    <location>
        <begin position="25"/>
        <end position="48"/>
    </location>
</feature>